<dbReference type="InterPro" id="IPR035979">
    <property type="entry name" value="RBD_domain_sf"/>
</dbReference>
<feature type="compositionally biased region" description="Low complexity" evidence="4">
    <location>
        <begin position="162"/>
        <end position="173"/>
    </location>
</feature>
<dbReference type="PROSITE" id="PS50102">
    <property type="entry name" value="RRM"/>
    <property type="match status" value="2"/>
</dbReference>
<dbReference type="Pfam" id="PF00076">
    <property type="entry name" value="RRM_1"/>
    <property type="match status" value="2"/>
</dbReference>
<name>A0AAN6GM59_9BASI</name>
<feature type="region of interest" description="Disordered" evidence="4">
    <location>
        <begin position="1"/>
        <end position="199"/>
    </location>
</feature>
<dbReference type="InterPro" id="IPR000504">
    <property type="entry name" value="RRM_dom"/>
</dbReference>
<dbReference type="CDD" id="cd12577">
    <property type="entry name" value="RRM1_Hrp1p"/>
    <property type="match status" value="1"/>
</dbReference>
<evidence type="ECO:0000259" key="5">
    <source>
        <dbReference type="PROSITE" id="PS50102"/>
    </source>
</evidence>
<evidence type="ECO:0000256" key="4">
    <source>
        <dbReference type="SAM" id="MobiDB-lite"/>
    </source>
</evidence>
<evidence type="ECO:0000313" key="7">
    <source>
        <dbReference type="Proteomes" id="UP001176517"/>
    </source>
</evidence>
<keyword evidence="1" id="KW-0677">Repeat</keyword>
<dbReference type="PANTHER" id="PTHR48032">
    <property type="entry name" value="RNA-BINDING PROTEIN MUSASHI HOMOLOG RBP6"/>
    <property type="match status" value="1"/>
</dbReference>
<dbReference type="SUPFAM" id="SSF54928">
    <property type="entry name" value="RNA-binding domain, RBD"/>
    <property type="match status" value="2"/>
</dbReference>
<feature type="compositionally biased region" description="Polar residues" evidence="4">
    <location>
        <begin position="379"/>
        <end position="390"/>
    </location>
</feature>
<evidence type="ECO:0000256" key="2">
    <source>
        <dbReference type="ARBA" id="ARBA00022884"/>
    </source>
</evidence>
<feature type="compositionally biased region" description="Gly residues" evidence="4">
    <location>
        <begin position="133"/>
        <end position="146"/>
    </location>
</feature>
<feature type="compositionally biased region" description="Acidic residues" evidence="4">
    <location>
        <begin position="1"/>
        <end position="11"/>
    </location>
</feature>
<feature type="region of interest" description="Disordered" evidence="4">
    <location>
        <begin position="353"/>
        <end position="398"/>
    </location>
</feature>
<feature type="compositionally biased region" description="Basic and acidic residues" evidence="4">
    <location>
        <begin position="550"/>
        <end position="610"/>
    </location>
</feature>
<keyword evidence="2 3" id="KW-0694">RNA-binding</keyword>
<accession>A0AAN6GM59</accession>
<protein>
    <recommendedName>
        <fullName evidence="5">RRM domain-containing protein</fullName>
    </recommendedName>
</protein>
<feature type="domain" description="RRM" evidence="5">
    <location>
        <begin position="277"/>
        <end position="354"/>
    </location>
</feature>
<gene>
    <name evidence="6" type="ORF">OC846_004682</name>
</gene>
<comment type="caution">
    <text evidence="6">The sequence shown here is derived from an EMBL/GenBank/DDBJ whole genome shotgun (WGS) entry which is preliminary data.</text>
</comment>
<feature type="compositionally biased region" description="Polar residues" evidence="4">
    <location>
        <begin position="79"/>
        <end position="92"/>
    </location>
</feature>
<organism evidence="6 7">
    <name type="scientific">Tilletia horrida</name>
    <dbReference type="NCBI Taxonomy" id="155126"/>
    <lineage>
        <taxon>Eukaryota</taxon>
        <taxon>Fungi</taxon>
        <taxon>Dikarya</taxon>
        <taxon>Basidiomycota</taxon>
        <taxon>Ustilaginomycotina</taxon>
        <taxon>Exobasidiomycetes</taxon>
        <taxon>Tilletiales</taxon>
        <taxon>Tilletiaceae</taxon>
        <taxon>Tilletia</taxon>
    </lineage>
</organism>
<dbReference type="SMART" id="SM00360">
    <property type="entry name" value="RRM"/>
    <property type="match status" value="2"/>
</dbReference>
<evidence type="ECO:0000256" key="3">
    <source>
        <dbReference type="PROSITE-ProRule" id="PRU00176"/>
    </source>
</evidence>
<feature type="compositionally biased region" description="Low complexity" evidence="4">
    <location>
        <begin position="39"/>
        <end position="66"/>
    </location>
</feature>
<dbReference type="GO" id="GO:0006417">
    <property type="term" value="P:regulation of translation"/>
    <property type="evidence" value="ECO:0007669"/>
    <property type="project" value="TreeGrafter"/>
</dbReference>
<dbReference type="PANTHER" id="PTHR48032:SF6">
    <property type="entry name" value="RNA-BINDING (RRM_RBD_RNP MOTIFS) FAMILY PROTEIN"/>
    <property type="match status" value="1"/>
</dbReference>
<reference evidence="6" key="1">
    <citation type="journal article" date="2023" name="PhytoFront">
        <title>Draft Genome Resources of Seven Strains of Tilletia horrida, Causal Agent of Kernel Smut of Rice.</title>
        <authorList>
            <person name="Khanal S."/>
            <person name="Antony Babu S."/>
            <person name="Zhou X.G."/>
        </authorList>
    </citation>
    <scope>NUCLEOTIDE SEQUENCE</scope>
    <source>
        <strain evidence="6">TX6</strain>
    </source>
</reference>
<feature type="region of interest" description="Disordered" evidence="4">
    <location>
        <begin position="492"/>
        <end position="610"/>
    </location>
</feature>
<dbReference type="InterPro" id="IPR012677">
    <property type="entry name" value="Nucleotide-bd_a/b_plait_sf"/>
</dbReference>
<dbReference type="InterPro" id="IPR034156">
    <property type="entry name" value="Hrp1_RRM1"/>
</dbReference>
<keyword evidence="7" id="KW-1185">Reference proteome</keyword>
<evidence type="ECO:0000313" key="6">
    <source>
        <dbReference type="EMBL" id="KAK0547908.1"/>
    </source>
</evidence>
<feature type="compositionally biased region" description="Polar residues" evidence="4">
    <location>
        <begin position="102"/>
        <end position="131"/>
    </location>
</feature>
<evidence type="ECO:0000256" key="1">
    <source>
        <dbReference type="ARBA" id="ARBA00022737"/>
    </source>
</evidence>
<feature type="compositionally biased region" description="Gly residues" evidence="4">
    <location>
        <begin position="363"/>
        <end position="377"/>
    </location>
</feature>
<feature type="compositionally biased region" description="Pro residues" evidence="4">
    <location>
        <begin position="25"/>
        <end position="38"/>
    </location>
</feature>
<dbReference type="GO" id="GO:0003729">
    <property type="term" value="F:mRNA binding"/>
    <property type="evidence" value="ECO:0007669"/>
    <property type="project" value="TreeGrafter"/>
</dbReference>
<dbReference type="AlphaFoldDB" id="A0AAN6GM59"/>
<dbReference type="EMBL" id="JAPDMZ010000149">
    <property type="protein sequence ID" value="KAK0547908.1"/>
    <property type="molecule type" value="Genomic_DNA"/>
</dbReference>
<feature type="domain" description="RRM" evidence="5">
    <location>
        <begin position="193"/>
        <end position="279"/>
    </location>
</feature>
<dbReference type="FunFam" id="3.30.70.330:FF:000025">
    <property type="entry name" value="RNA-binding protein Musashi homolog 2 isoform X1"/>
    <property type="match status" value="1"/>
</dbReference>
<dbReference type="Gene3D" id="3.30.70.330">
    <property type="match status" value="2"/>
</dbReference>
<proteinExistence type="predicted"/>
<sequence>MAGPGDDDDLYADLYGDTSQDVSAGPPPSATQRGPPPSKSTAAASTAASDSRSSFIPAAASTVNASAGGGGSNSPSANRTSSNNHNSVQSSGHVGANWAAHHSSTNAVQPSTFQSRMLSSSNFRSDSDQNQAGNGGNGAYNGGGGSNAESESGGRYGGSGSGSYSNWGNDSNGGNNGGHRGKARDDDSEGQSTKMFVGGLNWDTTDESLRTYMSQFGKVTHCSVMRDQATGRSRGFGFLTFDDPKAVNAVMVKEHYLDGKLIDPKRAIPRPDQVKIAKIFVGGISPVTTSESFKRFFSQYGEVLDVTLMMDKDTGRPRGYGFVTFADEKTVGVVMSQNQLVMDGKSVDIRRAHQRGQENQQGQQGGGAGGQRRGGSGQTYESGRTNNDSSGGFGVQMSGSSGAGAMNMGMGMMNPMMMNPMMGMGMGMGGGGFDPQAMAQLYQNMGWGGPNWNPQAAFQQMLASMGGGAYGGMAMGLAGGGGGGGRGYGGGGQYGGGHQNHRHNNNHGGGDSAARPLAGGGGGDERPGRNLLDASAAGLPPRPNNSVEAGAHHENGGAVDRDRRSSRDGYGRDRDRADYRERDSRDSRERERSPSGRRDGGYDDRRADRR</sequence>
<dbReference type="Proteomes" id="UP001176517">
    <property type="component" value="Unassembled WGS sequence"/>
</dbReference>